<protein>
    <recommendedName>
        <fullName evidence="8">B30.2/SPRY domain-containing protein</fullName>
    </recommendedName>
</protein>
<dbReference type="InterPro" id="IPR003879">
    <property type="entry name" value="Butyrophylin_SPRY"/>
</dbReference>
<sequence>MVTEVRGFTDLQKEQYFRKSSTEASGTNRETRAAPEPHTDVCPLPGAAAQQKNIKYKEKEQKQVDSDWSEENKKMVLSLGKLAFEQLQRGHLNFCTSDLEECGMKVEDAACYSGMLTDIFRDEMGLYDNHFYCFIHLSVQEFLAALYVRHTFYSSGKNLLKKKKRFRDFFKTKGLYHCAVDQALQSPNGHLDLFLRFLLGLSLEENQRLLREFEVKQVRQTERHQEIVKLLKKRIKKCDSVEKNLNLLHCLNELNDLSLVQELQTYMRQGSVSGIKMSPAQCPERALLGLLPVVKASTKALLSGCRLSPHSCGPLASVLSSSSLTHLDLSHNDLQDSGVELLCEGLKSAPADWRLSGETHETHCPCVHMRAVWMSGVRKGRGCSGLSSKLRPLPCDRVRPELQPSSPSAELLTALQRPLQSVRLVPAGEQFLVPGLRKYARHFSHVCFVFQTPGHFCLDPNTVNKRLILSEDKLTVTYVEEDQDYSDHEDRFTVWRQILSSTGLRGRCYWEVDWRGEGGVDVAVSDRRISRRGFGEECGFGNNALSWRLRIYRGKCSVRHNKKLTRVCDWLRASGGVSSGRVGVFLDSEAGLLSFYNVSDDKLFHIYSFNNCFIEELFPGIGLLSVASIAPYQWRSSGGRQEVVRSQQ</sequence>
<dbReference type="InterPro" id="IPR043136">
    <property type="entry name" value="B30.2/SPRY_sf"/>
</dbReference>
<keyword evidence="3" id="KW-0433">Leucine-rich repeat</keyword>
<dbReference type="InterPro" id="IPR051261">
    <property type="entry name" value="NLR"/>
</dbReference>
<gene>
    <name evidence="9" type="ORF">WMY93_020092</name>
</gene>
<evidence type="ECO:0000256" key="1">
    <source>
        <dbReference type="ARBA" id="ARBA00004496"/>
    </source>
</evidence>
<dbReference type="InterPro" id="IPR041075">
    <property type="entry name" value="NOD1/2_WH"/>
</dbReference>
<dbReference type="AlphaFoldDB" id="A0AAW0NTL0"/>
<accession>A0AAW0NTL0</accession>
<evidence type="ECO:0000256" key="4">
    <source>
        <dbReference type="ARBA" id="ARBA00022737"/>
    </source>
</evidence>
<dbReference type="Pfam" id="PF17776">
    <property type="entry name" value="NLRC4_HD2"/>
    <property type="match status" value="1"/>
</dbReference>
<evidence type="ECO:0000256" key="2">
    <source>
        <dbReference type="ARBA" id="ARBA00022490"/>
    </source>
</evidence>
<keyword evidence="5" id="KW-0547">Nucleotide-binding</keyword>
<proteinExistence type="predicted"/>
<dbReference type="SUPFAM" id="SSF49899">
    <property type="entry name" value="Concanavalin A-like lectins/glucanases"/>
    <property type="match status" value="1"/>
</dbReference>
<dbReference type="Pfam" id="PF17779">
    <property type="entry name" value="WHD_NOD2"/>
    <property type="match status" value="1"/>
</dbReference>
<keyword evidence="2" id="KW-0963">Cytoplasm</keyword>
<dbReference type="Pfam" id="PF13516">
    <property type="entry name" value="LRR_6"/>
    <property type="match status" value="1"/>
</dbReference>
<dbReference type="InterPro" id="IPR001611">
    <property type="entry name" value="Leu-rich_rpt"/>
</dbReference>
<dbReference type="InterPro" id="IPR032675">
    <property type="entry name" value="LRR_dom_sf"/>
</dbReference>
<comment type="caution">
    <text evidence="9">The sequence shown here is derived from an EMBL/GenBank/DDBJ whole genome shotgun (WGS) entry which is preliminary data.</text>
</comment>
<evidence type="ECO:0000259" key="8">
    <source>
        <dbReference type="PROSITE" id="PS50188"/>
    </source>
</evidence>
<name>A0AAW0NTL0_9GOBI</name>
<evidence type="ECO:0000256" key="5">
    <source>
        <dbReference type="ARBA" id="ARBA00022741"/>
    </source>
</evidence>
<dbReference type="SMART" id="SM00589">
    <property type="entry name" value="PRY"/>
    <property type="match status" value="1"/>
</dbReference>
<dbReference type="PROSITE" id="PS51450">
    <property type="entry name" value="LRR"/>
    <property type="match status" value="1"/>
</dbReference>
<dbReference type="EMBL" id="JBBPFD010000014">
    <property type="protein sequence ID" value="KAK7899239.1"/>
    <property type="molecule type" value="Genomic_DNA"/>
</dbReference>
<dbReference type="InterPro" id="IPR006574">
    <property type="entry name" value="PRY"/>
</dbReference>
<feature type="region of interest" description="Disordered" evidence="7">
    <location>
        <begin position="16"/>
        <end position="44"/>
    </location>
</feature>
<dbReference type="Pfam" id="PF13765">
    <property type="entry name" value="PRY"/>
    <property type="match status" value="1"/>
</dbReference>
<keyword evidence="10" id="KW-1185">Reference proteome</keyword>
<dbReference type="SMART" id="SM00368">
    <property type="entry name" value="LRR_RI"/>
    <property type="match status" value="1"/>
</dbReference>
<dbReference type="PANTHER" id="PTHR24106">
    <property type="entry name" value="NACHT, LRR AND CARD DOMAINS-CONTAINING"/>
    <property type="match status" value="1"/>
</dbReference>
<dbReference type="Proteomes" id="UP001460270">
    <property type="component" value="Unassembled WGS sequence"/>
</dbReference>
<dbReference type="InterPro" id="IPR003877">
    <property type="entry name" value="SPRY_dom"/>
</dbReference>
<evidence type="ECO:0000313" key="10">
    <source>
        <dbReference type="Proteomes" id="UP001460270"/>
    </source>
</evidence>
<feature type="compositionally biased region" description="Basic and acidic residues" evidence="7">
    <location>
        <begin position="29"/>
        <end position="39"/>
    </location>
</feature>
<dbReference type="InterPro" id="IPR013320">
    <property type="entry name" value="ConA-like_dom_sf"/>
</dbReference>
<reference evidence="10" key="1">
    <citation type="submission" date="2024-04" db="EMBL/GenBank/DDBJ databases">
        <title>Salinicola lusitanus LLJ914,a marine bacterium isolated from the Okinawa Trough.</title>
        <authorList>
            <person name="Li J."/>
        </authorList>
    </citation>
    <scope>NUCLEOTIDE SEQUENCE [LARGE SCALE GENOMIC DNA]</scope>
</reference>
<dbReference type="PRINTS" id="PR01407">
    <property type="entry name" value="BUTYPHLNCDUF"/>
</dbReference>
<dbReference type="InterPro" id="IPR001870">
    <property type="entry name" value="B30.2/SPRY"/>
</dbReference>
<dbReference type="GO" id="GO:0005524">
    <property type="term" value="F:ATP binding"/>
    <property type="evidence" value="ECO:0007669"/>
    <property type="project" value="UniProtKB-KW"/>
</dbReference>
<evidence type="ECO:0000256" key="7">
    <source>
        <dbReference type="SAM" id="MobiDB-lite"/>
    </source>
</evidence>
<evidence type="ECO:0000313" key="9">
    <source>
        <dbReference type="EMBL" id="KAK7899239.1"/>
    </source>
</evidence>
<comment type="subcellular location">
    <subcellularLocation>
        <location evidence="1">Cytoplasm</location>
    </subcellularLocation>
</comment>
<dbReference type="Gene3D" id="3.80.10.10">
    <property type="entry name" value="Ribonuclease Inhibitor"/>
    <property type="match status" value="1"/>
</dbReference>
<dbReference type="SMART" id="SM00449">
    <property type="entry name" value="SPRY"/>
    <property type="match status" value="1"/>
</dbReference>
<evidence type="ECO:0000256" key="3">
    <source>
        <dbReference type="ARBA" id="ARBA00022614"/>
    </source>
</evidence>
<keyword evidence="4" id="KW-0677">Repeat</keyword>
<keyword evidence="6" id="KW-0067">ATP-binding</keyword>
<evidence type="ECO:0000256" key="6">
    <source>
        <dbReference type="ARBA" id="ARBA00022840"/>
    </source>
</evidence>
<dbReference type="Pfam" id="PF00622">
    <property type="entry name" value="SPRY"/>
    <property type="match status" value="1"/>
</dbReference>
<dbReference type="Gene3D" id="2.60.120.920">
    <property type="match status" value="1"/>
</dbReference>
<feature type="domain" description="B30.2/SPRY" evidence="8">
    <location>
        <begin position="436"/>
        <end position="639"/>
    </location>
</feature>
<dbReference type="PROSITE" id="PS50188">
    <property type="entry name" value="B302_SPRY"/>
    <property type="match status" value="1"/>
</dbReference>
<dbReference type="GO" id="GO:0005737">
    <property type="term" value="C:cytoplasm"/>
    <property type="evidence" value="ECO:0007669"/>
    <property type="project" value="UniProtKB-SubCell"/>
</dbReference>
<dbReference type="InterPro" id="IPR041267">
    <property type="entry name" value="NLRP_HD2"/>
</dbReference>
<dbReference type="SUPFAM" id="SSF52047">
    <property type="entry name" value="RNI-like"/>
    <property type="match status" value="1"/>
</dbReference>
<organism evidence="9 10">
    <name type="scientific">Mugilogobius chulae</name>
    <name type="common">yellowstripe goby</name>
    <dbReference type="NCBI Taxonomy" id="88201"/>
    <lineage>
        <taxon>Eukaryota</taxon>
        <taxon>Metazoa</taxon>
        <taxon>Chordata</taxon>
        <taxon>Craniata</taxon>
        <taxon>Vertebrata</taxon>
        <taxon>Euteleostomi</taxon>
        <taxon>Actinopterygii</taxon>
        <taxon>Neopterygii</taxon>
        <taxon>Teleostei</taxon>
        <taxon>Neoteleostei</taxon>
        <taxon>Acanthomorphata</taxon>
        <taxon>Gobiaria</taxon>
        <taxon>Gobiiformes</taxon>
        <taxon>Gobioidei</taxon>
        <taxon>Gobiidae</taxon>
        <taxon>Gobionellinae</taxon>
        <taxon>Mugilogobius</taxon>
    </lineage>
</organism>